<dbReference type="Proteomes" id="UP000284657">
    <property type="component" value="Unassembled WGS sequence"/>
</dbReference>
<feature type="domain" description="PH" evidence="2">
    <location>
        <begin position="470"/>
        <end position="579"/>
    </location>
</feature>
<dbReference type="InterPro" id="IPR001849">
    <property type="entry name" value="PH_domain"/>
</dbReference>
<gene>
    <name evidence="3" type="ORF">BBJ29_007285</name>
</gene>
<accession>A0A421FUN6</accession>
<dbReference type="AlphaFoldDB" id="A0A421FUN6"/>
<dbReference type="SMART" id="SM00233">
    <property type="entry name" value="PH"/>
    <property type="match status" value="2"/>
</dbReference>
<dbReference type="InterPro" id="IPR052772">
    <property type="entry name" value="Endo/PolyKinase_Domain-Protein"/>
</dbReference>
<dbReference type="PROSITE" id="PS50003">
    <property type="entry name" value="PH_DOMAIN"/>
    <property type="match status" value="1"/>
</dbReference>
<dbReference type="Gene3D" id="2.30.29.30">
    <property type="entry name" value="Pleckstrin-homology domain (PH domain)/Phosphotyrosine-binding domain (PTB)"/>
    <property type="match status" value="1"/>
</dbReference>
<comment type="caution">
    <text evidence="3">The sequence shown here is derived from an EMBL/GenBank/DDBJ whole genome shotgun (WGS) entry which is preliminary data.</text>
</comment>
<sequence>MESYIDLVLEMTATFDTEGFQLPSKVTRSEVLKALQSADGDVSLAVDEVLSLLAIRTLSEEDQQTAKRRQEEREKATKLQLSELCSGLGLDQDSSFVAALKQLPEQERDDILATNGAFVQQFILSLDEEEESEEEEEEMHPLQYLLEMYPGYRAEVVEDVLDTHHYDTFFLNGCSSDATEAALREVYNLPLTQKQTPTTVDEEIEMVAVAAAATADAEEDTASRRQSQRGGRAEDWTLVSSKRKVAVAREALNDRYCAVLASFRRGQHILAVDRVRELSQARREHREAQRQWAHEFFLAHEEHLKHQRPIDLHGMIVMEAMWVAREAIEYCQAHPNLDLVNIIRETLVSERFPAEVFLKQAQASVASAWASRNLFHFGDGTQPRGVIRVAHIDDNDRSNRIGFKVFGACGKVIDIRAHDNQERNRWLRALKTPARRKSRSWSIGSSEEVTVSMSSFDPDGLCRFDRLSIPITKSGWMEKKTSFLGIWRRYFFVVQGSMLSYYTSDKPYEVPVWRGYVESVKARRRSGSLILPSASGSVTPPPLELFITLDSPQHQVLRVRLGSMEEARKWRCVLRGNMLQNNDTAYMF</sequence>
<name>A0A421FUN6_9STRA</name>
<dbReference type="CDD" id="cd14279">
    <property type="entry name" value="CUE"/>
    <property type="match status" value="1"/>
</dbReference>
<evidence type="ECO:0000256" key="1">
    <source>
        <dbReference type="SAM" id="MobiDB-lite"/>
    </source>
</evidence>
<dbReference type="PANTHER" id="PTHR46535:SF1">
    <property type="entry name" value="NEDD4-BINDING PROTEIN 2"/>
    <property type="match status" value="1"/>
</dbReference>
<dbReference type="GO" id="GO:0005634">
    <property type="term" value="C:nucleus"/>
    <property type="evidence" value="ECO:0007669"/>
    <property type="project" value="TreeGrafter"/>
</dbReference>
<dbReference type="Pfam" id="PF00169">
    <property type="entry name" value="PH"/>
    <property type="match status" value="1"/>
</dbReference>
<proteinExistence type="predicted"/>
<evidence type="ECO:0000313" key="3">
    <source>
        <dbReference type="EMBL" id="RLN51878.1"/>
    </source>
</evidence>
<feature type="region of interest" description="Disordered" evidence="1">
    <location>
        <begin position="213"/>
        <end position="233"/>
    </location>
</feature>
<dbReference type="InterPro" id="IPR011993">
    <property type="entry name" value="PH-like_dom_sf"/>
</dbReference>
<protein>
    <recommendedName>
        <fullName evidence="2">PH domain-containing protein</fullName>
    </recommendedName>
</protein>
<evidence type="ECO:0000313" key="4">
    <source>
        <dbReference type="Proteomes" id="UP000284657"/>
    </source>
</evidence>
<evidence type="ECO:0000259" key="2">
    <source>
        <dbReference type="PROSITE" id="PS50003"/>
    </source>
</evidence>
<dbReference type="EMBL" id="MBAD02001782">
    <property type="protein sequence ID" value="RLN51878.1"/>
    <property type="molecule type" value="Genomic_DNA"/>
</dbReference>
<dbReference type="PANTHER" id="PTHR46535">
    <property type="entry name" value="NEDD4-BINDING PROTEIN 2"/>
    <property type="match status" value="1"/>
</dbReference>
<dbReference type="SUPFAM" id="SSF50729">
    <property type="entry name" value="PH domain-like"/>
    <property type="match status" value="2"/>
</dbReference>
<dbReference type="GO" id="GO:0004519">
    <property type="term" value="F:endonuclease activity"/>
    <property type="evidence" value="ECO:0007669"/>
    <property type="project" value="TreeGrafter"/>
</dbReference>
<organism evidence="3 4">
    <name type="scientific">Phytophthora kernoviae</name>
    <dbReference type="NCBI Taxonomy" id="325452"/>
    <lineage>
        <taxon>Eukaryota</taxon>
        <taxon>Sar</taxon>
        <taxon>Stramenopiles</taxon>
        <taxon>Oomycota</taxon>
        <taxon>Peronosporomycetes</taxon>
        <taxon>Peronosporales</taxon>
        <taxon>Peronosporaceae</taxon>
        <taxon>Phytophthora</taxon>
    </lineage>
</organism>
<reference evidence="3 4" key="1">
    <citation type="submission" date="2018-07" db="EMBL/GenBank/DDBJ databases">
        <title>Genome sequencing of oomycete isolates from Chile give support for New Zealand origin for Phytophthora kernoviae and make available the first Nothophytophthora sp. genome.</title>
        <authorList>
            <person name="Studholme D.J."/>
            <person name="Sanfuentes E."/>
            <person name="Panda P."/>
            <person name="Hill R."/>
            <person name="Sambles C."/>
            <person name="Grant M."/>
            <person name="Williams N.M."/>
            <person name="Mcdougal R.L."/>
        </authorList>
    </citation>
    <scope>NUCLEOTIDE SEQUENCE [LARGE SCALE GENOMIC DNA]</scope>
    <source>
        <strain evidence="3">Chile7</strain>
    </source>
</reference>